<sequence>MGGASSLAILCVSTAHHIRVSSLTTRPTDRLDSFDHSHLICATDDNDDELITESTPDHSPRPPSYHSQPHERPAGCLHRSQNIL</sequence>
<dbReference type="Proteomes" id="UP001196413">
    <property type="component" value="Unassembled WGS sequence"/>
</dbReference>
<accession>A0AAD5MBZ6</accession>
<evidence type="ECO:0000256" key="1">
    <source>
        <dbReference type="SAM" id="MobiDB-lite"/>
    </source>
</evidence>
<evidence type="ECO:0000313" key="3">
    <source>
        <dbReference type="Proteomes" id="UP001196413"/>
    </source>
</evidence>
<protein>
    <submittedName>
        <fullName evidence="2">Uncharacterized protein</fullName>
    </submittedName>
</protein>
<name>A0AAD5MBZ6_PARTN</name>
<gene>
    <name evidence="2" type="ORF">KIN20_001005</name>
</gene>
<comment type="caution">
    <text evidence="2">The sequence shown here is derived from an EMBL/GenBank/DDBJ whole genome shotgun (WGS) entry which is preliminary data.</text>
</comment>
<organism evidence="2 3">
    <name type="scientific">Parelaphostrongylus tenuis</name>
    <name type="common">Meningeal worm</name>
    <dbReference type="NCBI Taxonomy" id="148309"/>
    <lineage>
        <taxon>Eukaryota</taxon>
        <taxon>Metazoa</taxon>
        <taxon>Ecdysozoa</taxon>
        <taxon>Nematoda</taxon>
        <taxon>Chromadorea</taxon>
        <taxon>Rhabditida</taxon>
        <taxon>Rhabditina</taxon>
        <taxon>Rhabditomorpha</taxon>
        <taxon>Strongyloidea</taxon>
        <taxon>Metastrongylidae</taxon>
        <taxon>Parelaphostrongylus</taxon>
    </lineage>
</organism>
<keyword evidence="3" id="KW-1185">Reference proteome</keyword>
<feature type="region of interest" description="Disordered" evidence="1">
    <location>
        <begin position="45"/>
        <end position="84"/>
    </location>
</feature>
<proteinExistence type="predicted"/>
<dbReference type="EMBL" id="JAHQIW010000153">
    <property type="protein sequence ID" value="KAJ1346252.1"/>
    <property type="molecule type" value="Genomic_DNA"/>
</dbReference>
<evidence type="ECO:0000313" key="2">
    <source>
        <dbReference type="EMBL" id="KAJ1346252.1"/>
    </source>
</evidence>
<reference evidence="2" key="1">
    <citation type="submission" date="2021-06" db="EMBL/GenBank/DDBJ databases">
        <title>Parelaphostrongylus tenuis whole genome reference sequence.</title>
        <authorList>
            <person name="Garwood T.J."/>
            <person name="Larsen P.A."/>
            <person name="Fountain-Jones N.M."/>
            <person name="Garbe J.R."/>
            <person name="Macchietto M.G."/>
            <person name="Kania S.A."/>
            <person name="Gerhold R.W."/>
            <person name="Richards J.E."/>
            <person name="Wolf T.M."/>
        </authorList>
    </citation>
    <scope>NUCLEOTIDE SEQUENCE</scope>
    <source>
        <strain evidence="2">MNPRO001-30</strain>
        <tissue evidence="2">Meninges</tissue>
    </source>
</reference>
<dbReference type="AlphaFoldDB" id="A0AAD5MBZ6"/>